<name>A0A2S5A611_9SPHI</name>
<dbReference type="InterPro" id="IPR024425">
    <property type="entry name" value="LiaF-like_C"/>
</dbReference>
<evidence type="ECO:0000313" key="5">
    <source>
        <dbReference type="Proteomes" id="UP000236893"/>
    </source>
</evidence>
<dbReference type="InterPro" id="IPR054331">
    <property type="entry name" value="LiaF_TM"/>
</dbReference>
<dbReference type="RefSeq" id="WP_103788148.1">
    <property type="nucleotide sequence ID" value="NZ_PQVF01000003.1"/>
</dbReference>
<accession>A0A2S5A611</accession>
<dbReference type="PANTHER" id="PTHR40763:SF5">
    <property type="entry name" value="MEMBRANE PROTEIN"/>
    <property type="match status" value="1"/>
</dbReference>
<feature type="transmembrane region" description="Helical" evidence="1">
    <location>
        <begin position="26"/>
        <end position="43"/>
    </location>
</feature>
<feature type="transmembrane region" description="Helical" evidence="1">
    <location>
        <begin position="102"/>
        <end position="120"/>
    </location>
</feature>
<gene>
    <name evidence="4" type="ORF">C3K47_05695</name>
</gene>
<dbReference type="EMBL" id="PQVF01000003">
    <property type="protein sequence ID" value="POY38018.1"/>
    <property type="molecule type" value="Genomic_DNA"/>
</dbReference>
<dbReference type="Proteomes" id="UP000236893">
    <property type="component" value="Unassembled WGS sequence"/>
</dbReference>
<keyword evidence="5" id="KW-1185">Reference proteome</keyword>
<proteinExistence type="predicted"/>
<dbReference type="PANTHER" id="PTHR40763">
    <property type="entry name" value="MEMBRANE PROTEIN-RELATED"/>
    <property type="match status" value="1"/>
</dbReference>
<keyword evidence="1" id="KW-0812">Transmembrane</keyword>
<keyword evidence="1" id="KW-0472">Membrane</keyword>
<keyword evidence="1" id="KW-1133">Transmembrane helix</keyword>
<feature type="domain" description="Cell wall-active antibiotics response LiaF-like C-terminal" evidence="2">
    <location>
        <begin position="160"/>
        <end position="217"/>
    </location>
</feature>
<reference evidence="4 5" key="1">
    <citation type="submission" date="2018-01" db="EMBL/GenBank/DDBJ databases">
        <authorList>
            <person name="Gaut B.S."/>
            <person name="Morton B.R."/>
            <person name="Clegg M.T."/>
            <person name="Duvall M.R."/>
        </authorList>
    </citation>
    <scope>NUCLEOTIDE SEQUENCE [LARGE SCALE GENOMIC DNA]</scope>
    <source>
        <strain evidence="4 5">HR-AV</strain>
    </source>
</reference>
<protein>
    <submittedName>
        <fullName evidence="4">Uncharacterized protein</fullName>
    </submittedName>
</protein>
<evidence type="ECO:0000256" key="1">
    <source>
        <dbReference type="SAM" id="Phobius"/>
    </source>
</evidence>
<evidence type="ECO:0000259" key="3">
    <source>
        <dbReference type="Pfam" id="PF22570"/>
    </source>
</evidence>
<dbReference type="Pfam" id="PF09922">
    <property type="entry name" value="LiaF-like_C"/>
    <property type="match status" value="1"/>
</dbReference>
<comment type="caution">
    <text evidence="4">The sequence shown here is derived from an EMBL/GenBank/DDBJ whole genome shotgun (WGS) entry which is preliminary data.</text>
</comment>
<evidence type="ECO:0000259" key="2">
    <source>
        <dbReference type="Pfam" id="PF09922"/>
    </source>
</evidence>
<dbReference type="OrthoDB" id="129627at2"/>
<dbReference type="AlphaFoldDB" id="A0A2S5A611"/>
<sequence length="249" mass="28089">MEQESRYSDDRITDFRKRRHMRYGQPNNFLGGLVIIIIGVIYLLRQMDLGVPDYLFSWQALLIGMGVFVGAKHNFRGIGWAVLILIGSYFMMNQYYAWDLSLRRYFIPAGIIFLGIVIMLRPKHRRHYDCVKEDVSDEDSIDITNAFGGTKRTVLSKNFKGGRVNSVFGGVDLNLSQADFEGTVTIDIDNVFGGTKLIVPANWEVKIETTSIFGGVDDKRPIMPSTDGPTKKLILKGSNIFGGIDIKSY</sequence>
<dbReference type="Pfam" id="PF22570">
    <property type="entry name" value="LiaF-TM"/>
    <property type="match status" value="1"/>
</dbReference>
<evidence type="ECO:0000313" key="4">
    <source>
        <dbReference type="EMBL" id="POY38018.1"/>
    </source>
</evidence>
<feature type="transmembrane region" description="Helical" evidence="1">
    <location>
        <begin position="55"/>
        <end position="71"/>
    </location>
</feature>
<feature type="transmembrane region" description="Helical" evidence="1">
    <location>
        <begin position="78"/>
        <end position="96"/>
    </location>
</feature>
<feature type="domain" description="LiaF transmembrane" evidence="3">
    <location>
        <begin position="31"/>
        <end position="125"/>
    </location>
</feature>
<organism evidence="4 5">
    <name type="scientific">Solitalea longa</name>
    <dbReference type="NCBI Taxonomy" id="2079460"/>
    <lineage>
        <taxon>Bacteria</taxon>
        <taxon>Pseudomonadati</taxon>
        <taxon>Bacteroidota</taxon>
        <taxon>Sphingobacteriia</taxon>
        <taxon>Sphingobacteriales</taxon>
        <taxon>Sphingobacteriaceae</taxon>
        <taxon>Solitalea</taxon>
    </lineage>
</organism>